<dbReference type="AlphaFoldDB" id="F0X8B6"/>
<dbReference type="GO" id="GO:0046854">
    <property type="term" value="P:phosphatidylinositol phosphate biosynthetic process"/>
    <property type="evidence" value="ECO:0007669"/>
    <property type="project" value="TreeGrafter"/>
</dbReference>
<dbReference type="Gene3D" id="3.30.470.160">
    <property type="entry name" value="Inositol polyphosphate kinase"/>
    <property type="match status" value="1"/>
</dbReference>
<feature type="compositionally biased region" description="Basic and acidic residues" evidence="5">
    <location>
        <begin position="313"/>
        <end position="331"/>
    </location>
</feature>
<dbReference type="RefSeq" id="XP_014175351.1">
    <property type="nucleotide sequence ID" value="XM_014319876.1"/>
</dbReference>
<dbReference type="EC" id="2.7.-.-" evidence="4"/>
<dbReference type="HOGENOM" id="CLU_042569_3_0_1"/>
<dbReference type="InParanoid" id="F0X8B6"/>
<dbReference type="PANTHER" id="PTHR12400">
    <property type="entry name" value="INOSITOL POLYPHOSPHATE KINASE"/>
    <property type="match status" value="1"/>
</dbReference>
<dbReference type="STRING" id="655863.F0X8B6"/>
<dbReference type="GO" id="GO:0032958">
    <property type="term" value="P:inositol phosphate biosynthetic process"/>
    <property type="evidence" value="ECO:0007669"/>
    <property type="project" value="InterPro"/>
</dbReference>
<keyword evidence="7" id="KW-1185">Reference proteome</keyword>
<dbReference type="InterPro" id="IPR038286">
    <property type="entry name" value="IPK_sf"/>
</dbReference>
<dbReference type="EMBL" id="GL629735">
    <property type="protein sequence ID" value="EFX05869.1"/>
    <property type="molecule type" value="Genomic_DNA"/>
</dbReference>
<feature type="compositionally biased region" description="Low complexity" evidence="5">
    <location>
        <begin position="301"/>
        <end position="312"/>
    </location>
</feature>
<protein>
    <recommendedName>
        <fullName evidence="4">Kinase</fullName>
        <ecNumber evidence="4">2.7.-.-</ecNumber>
    </recommendedName>
</protein>
<dbReference type="GO" id="GO:0008440">
    <property type="term" value="F:inositol-1,4,5-trisphosphate 3-kinase activity"/>
    <property type="evidence" value="ECO:0007669"/>
    <property type="project" value="TreeGrafter"/>
</dbReference>
<evidence type="ECO:0000256" key="3">
    <source>
        <dbReference type="ARBA" id="ARBA00022777"/>
    </source>
</evidence>
<keyword evidence="3 4" id="KW-0418">Kinase</keyword>
<dbReference type="Proteomes" id="UP000007796">
    <property type="component" value="Unassembled WGS sequence"/>
</dbReference>
<feature type="region of interest" description="Disordered" evidence="5">
    <location>
        <begin position="301"/>
        <end position="332"/>
    </location>
</feature>
<dbReference type="GeneID" id="25977093"/>
<evidence type="ECO:0000256" key="4">
    <source>
        <dbReference type="RuleBase" id="RU363090"/>
    </source>
</evidence>
<comment type="similarity">
    <text evidence="1 4">Belongs to the inositol phosphokinase (IPK) family.</text>
</comment>
<evidence type="ECO:0000256" key="2">
    <source>
        <dbReference type="ARBA" id="ARBA00022679"/>
    </source>
</evidence>
<dbReference type="GO" id="GO:0000824">
    <property type="term" value="F:inositol-1,4,5,6-tetrakisphosphate 3-kinase activity"/>
    <property type="evidence" value="ECO:0007669"/>
    <property type="project" value="TreeGrafter"/>
</dbReference>
<organism evidence="7">
    <name type="scientific">Grosmannia clavigera (strain kw1407 / UAMH 11150)</name>
    <name type="common">Blue stain fungus</name>
    <name type="synonym">Graphiocladiella clavigera</name>
    <dbReference type="NCBI Taxonomy" id="655863"/>
    <lineage>
        <taxon>Eukaryota</taxon>
        <taxon>Fungi</taxon>
        <taxon>Dikarya</taxon>
        <taxon>Ascomycota</taxon>
        <taxon>Pezizomycotina</taxon>
        <taxon>Sordariomycetes</taxon>
        <taxon>Sordariomycetidae</taxon>
        <taxon>Ophiostomatales</taxon>
        <taxon>Ophiostomataceae</taxon>
        <taxon>Leptographium</taxon>
    </lineage>
</organism>
<dbReference type="eggNOG" id="KOG1620">
    <property type="taxonomic scope" value="Eukaryota"/>
</dbReference>
<evidence type="ECO:0000256" key="5">
    <source>
        <dbReference type="SAM" id="MobiDB-lite"/>
    </source>
</evidence>
<name>F0X8B6_GROCL</name>
<dbReference type="PANTHER" id="PTHR12400:SF103">
    <property type="entry name" value="INOSITOL POLYPHOSPHATE MULTIKINASE"/>
    <property type="match status" value="1"/>
</dbReference>
<evidence type="ECO:0000256" key="1">
    <source>
        <dbReference type="ARBA" id="ARBA00007374"/>
    </source>
</evidence>
<dbReference type="FunCoup" id="F0X8B6">
    <property type="interactions" value="53"/>
</dbReference>
<dbReference type="Pfam" id="PF03770">
    <property type="entry name" value="IPK"/>
    <property type="match status" value="1"/>
</dbReference>
<dbReference type="GO" id="GO:0005634">
    <property type="term" value="C:nucleus"/>
    <property type="evidence" value="ECO:0007669"/>
    <property type="project" value="TreeGrafter"/>
</dbReference>
<dbReference type="GO" id="GO:0005737">
    <property type="term" value="C:cytoplasm"/>
    <property type="evidence" value="ECO:0007669"/>
    <property type="project" value="TreeGrafter"/>
</dbReference>
<dbReference type="SUPFAM" id="SSF56104">
    <property type="entry name" value="SAICAR synthase-like"/>
    <property type="match status" value="1"/>
</dbReference>
<sequence length="409" mass="45219">MASRGFPSREDLVDFTQAVAGHAGALCDTDGFFFIKPCTQPEIDFYETARAHHPEFTDLMPLYVGSLMLNQASDVASEITHELPAILDPSNLQAQKVLAELQQPLGASNPDIQASASASMTSASNDGESWTPRGGQCILTDRGVVLENVTYGYQKPNVLDVKLGQRLWADDAPRQKRVRMDEVRATTTHDKMGFRISGMRVFQGSAGASEPEGSDYKIYSKDFGRYDVNDDNVVDAFRKFIFNKAAGIDEDLGRAVANVFKQDLERVRRVMEKERTRIYSSSLLFVFEGDGAALRQAIAANEEASAGTSSSSSRREDRRKEDGKPGDRSASRTDSGIVIAYDDLEIDIESNIALDDDDDEEEEPTPPAICGLRLIDFAHAQFCPEEDRPDENVLVGVRNLIRIFDELSK</sequence>
<keyword evidence="2 4" id="KW-0808">Transferase</keyword>
<evidence type="ECO:0000313" key="6">
    <source>
        <dbReference type="EMBL" id="EFX05869.1"/>
    </source>
</evidence>
<feature type="region of interest" description="Disordered" evidence="5">
    <location>
        <begin position="108"/>
        <end position="134"/>
    </location>
</feature>
<feature type="compositionally biased region" description="Low complexity" evidence="5">
    <location>
        <begin position="114"/>
        <end position="124"/>
    </location>
</feature>
<gene>
    <name evidence="6" type="ORF">CMQ_3938</name>
</gene>
<dbReference type="OrthoDB" id="338650at2759"/>
<reference evidence="6 7" key="1">
    <citation type="journal article" date="2011" name="Proc. Natl. Acad. Sci. U.S.A.">
        <title>Genome and transcriptome analyses of the mountain pine beetle-fungal symbiont Grosmannia clavigera, a lodgepole pine pathogen.</title>
        <authorList>
            <person name="DiGuistini S."/>
            <person name="Wang Y."/>
            <person name="Liao N.Y."/>
            <person name="Taylor G."/>
            <person name="Tanguay P."/>
            <person name="Feau N."/>
            <person name="Henrissat B."/>
            <person name="Chan S.K."/>
            <person name="Hesse-Orce U."/>
            <person name="Alamouti S.M."/>
            <person name="Tsui C.K.M."/>
            <person name="Docking R.T."/>
            <person name="Levasseur A."/>
            <person name="Haridas S."/>
            <person name="Robertson G."/>
            <person name="Birol I."/>
            <person name="Holt R.A."/>
            <person name="Marra M.A."/>
            <person name="Hamelin R.C."/>
            <person name="Hirst M."/>
            <person name="Jones S.J.M."/>
            <person name="Bohlmann J."/>
            <person name="Breuil C."/>
        </authorList>
    </citation>
    <scope>NUCLEOTIDE SEQUENCE [LARGE SCALE GENOMIC DNA]</scope>
    <source>
        <strain evidence="7">kw1407 / UAMH 11150</strain>
    </source>
</reference>
<evidence type="ECO:0000313" key="7">
    <source>
        <dbReference type="Proteomes" id="UP000007796"/>
    </source>
</evidence>
<dbReference type="InterPro" id="IPR005522">
    <property type="entry name" value="IPK"/>
</dbReference>
<accession>F0X8B6</accession>
<proteinExistence type="inferred from homology"/>